<accession>A0A1X0R7W4</accession>
<dbReference type="PANTHER" id="PTHR10738:SF0">
    <property type="entry name" value="PROTEIN ARGININE N-METHYLTRANSFERASE 5"/>
    <property type="match status" value="1"/>
</dbReference>
<evidence type="ECO:0000256" key="1">
    <source>
        <dbReference type="ARBA" id="ARBA00022603"/>
    </source>
</evidence>
<gene>
    <name evidence="11" type="ORF">BCV72DRAFT_95300</name>
</gene>
<feature type="domain" description="PRMT5 arginine-N-methyltransferase" evidence="8">
    <location>
        <begin position="280"/>
        <end position="446"/>
    </location>
</feature>
<dbReference type="InterPro" id="IPR029063">
    <property type="entry name" value="SAM-dependent_MTases_sf"/>
</dbReference>
<dbReference type="Proteomes" id="UP000242414">
    <property type="component" value="Unassembled WGS sequence"/>
</dbReference>
<sequence>MSRSCNIGLLATEEVTDISRFIEFADTTTHDFVVAPITKPSFRRVLNQDRTLSQEEHEAWKDQPVFDRQDLLLNSPEWSGKVLGLFSDWIDLDSPSDDIRTCSEIAFKQEADWATHIGLTGTIFPTLGEQVHSTARVLNTVSRTMTPQLCVRVLLTEKNKEENVGWKRWNRLRLLTGHNTRIGVALEVTAELPSSEALLNMWLAEPVRALIVPAHVFVPNQKGFPVLSKRHQNFIKMMMDKMRPDIIVTVPKDPIHPAASPASYNQYMHYLNRNLPEPNEVEKFASGYFDYLQIPLQPLADNLENHTYETFERDPIKYQQYERAVYQALLERVEYQSDVVTTIMVVGAGRGPLVNCCLRAAEKSLRKIHLIALEKNPNAYVTLQNMKAQVWGDKVDLVFADMRTWNPETKCDILVSELLGSFGDNELSPECLDGAQKFLKEGGISIPSSYTTSIAPLASTRIRNSVAAYNDLKNFETPYVVMFQQAYRLAEPEDLWTFYHPNKNIPTVPINNLHNKRDSYAQFVVDHDAVMHGLAGYFDCVLYKDVTISIHPETHSPGMFSWFPIFFPVAQPVEITKDSIVTVHFWRLTDSEKVWYEWSVVVQDKDKQEIYVSPIHNPGGRSYYVSL</sequence>
<dbReference type="AlphaFoldDB" id="A0A1X0R7W4"/>
<dbReference type="SUPFAM" id="SSF53335">
    <property type="entry name" value="S-adenosyl-L-methionine-dependent methyltransferases"/>
    <property type="match status" value="1"/>
</dbReference>
<dbReference type="PROSITE" id="PS51678">
    <property type="entry name" value="SAM_MT_PRMT"/>
    <property type="match status" value="1"/>
</dbReference>
<dbReference type="OrthoDB" id="1368803at2759"/>
<dbReference type="GO" id="GO:0006355">
    <property type="term" value="P:regulation of DNA-templated transcription"/>
    <property type="evidence" value="ECO:0007669"/>
    <property type="project" value="TreeGrafter"/>
</dbReference>
<dbReference type="PIRSF" id="PIRSF015894">
    <property type="entry name" value="Skb1_MeTrfase"/>
    <property type="match status" value="1"/>
</dbReference>
<dbReference type="Gene3D" id="3.40.50.150">
    <property type="entry name" value="Vaccinia Virus protein VP39"/>
    <property type="match status" value="1"/>
</dbReference>
<feature type="binding site" evidence="6">
    <location>
        <begin position="317"/>
        <end position="318"/>
    </location>
    <ligand>
        <name>S-adenosyl-L-methionine</name>
        <dbReference type="ChEBI" id="CHEBI:59789"/>
    </ligand>
</feature>
<protein>
    <recommendedName>
        <fullName evidence="4">Protein arginine N-methyltransferase</fullName>
    </recommendedName>
</protein>
<evidence type="ECO:0000256" key="4">
    <source>
        <dbReference type="PIRNR" id="PIRNR015894"/>
    </source>
</evidence>
<dbReference type="VEuPathDB" id="FungiDB:BCV72DRAFT_95300"/>
<evidence type="ECO:0000256" key="2">
    <source>
        <dbReference type="ARBA" id="ARBA00022679"/>
    </source>
</evidence>
<feature type="binding site" evidence="6">
    <location>
        <begin position="401"/>
        <end position="402"/>
    </location>
    <ligand>
        <name>S-adenosyl-L-methionine</name>
        <dbReference type="ChEBI" id="CHEBI:59789"/>
    </ligand>
</feature>
<dbReference type="Pfam" id="PF17285">
    <property type="entry name" value="PRMT5_TIM"/>
    <property type="match status" value="1"/>
</dbReference>
<evidence type="ECO:0000259" key="8">
    <source>
        <dbReference type="Pfam" id="PF05185"/>
    </source>
</evidence>
<comment type="similarity">
    <text evidence="4">Belongs to the class I-like SAM-binding methyltransferase superfamily.</text>
</comment>
<organism evidence="11">
    <name type="scientific">Rhizopus microsporus var. microsporus</name>
    <dbReference type="NCBI Taxonomy" id="86635"/>
    <lineage>
        <taxon>Eukaryota</taxon>
        <taxon>Fungi</taxon>
        <taxon>Fungi incertae sedis</taxon>
        <taxon>Mucoromycota</taxon>
        <taxon>Mucoromycotina</taxon>
        <taxon>Mucoromycetes</taxon>
        <taxon>Mucorales</taxon>
        <taxon>Mucorineae</taxon>
        <taxon>Rhizopodaceae</taxon>
        <taxon>Rhizopus</taxon>
    </lineage>
</organism>
<evidence type="ECO:0000259" key="10">
    <source>
        <dbReference type="Pfam" id="PF17286"/>
    </source>
</evidence>
<dbReference type="InterPro" id="IPR007857">
    <property type="entry name" value="Arg_MeTrfase_PRMT5"/>
</dbReference>
<evidence type="ECO:0000256" key="5">
    <source>
        <dbReference type="PIRSR" id="PIRSR015894-1"/>
    </source>
</evidence>
<keyword evidence="1 4" id="KW-0489">Methyltransferase</keyword>
<dbReference type="Gene3D" id="3.20.20.150">
    <property type="entry name" value="Divalent-metal-dependent TIM barrel enzymes"/>
    <property type="match status" value="1"/>
</dbReference>
<feature type="active site" description="Proton donor/acceptor" evidence="5">
    <location>
        <position position="426"/>
    </location>
</feature>
<dbReference type="InterPro" id="IPR035248">
    <property type="entry name" value="PRMT5_C"/>
</dbReference>
<dbReference type="InterPro" id="IPR035247">
    <property type="entry name" value="PRMT5_TIM"/>
</dbReference>
<evidence type="ECO:0000259" key="9">
    <source>
        <dbReference type="Pfam" id="PF17285"/>
    </source>
</evidence>
<dbReference type="GO" id="GO:0032259">
    <property type="term" value="P:methylation"/>
    <property type="evidence" value="ECO:0007669"/>
    <property type="project" value="UniProtKB-KW"/>
</dbReference>
<evidence type="ECO:0000313" key="11">
    <source>
        <dbReference type="EMBL" id="ORE08157.1"/>
    </source>
</evidence>
<dbReference type="Pfam" id="PF05185">
    <property type="entry name" value="PRMT5"/>
    <property type="match status" value="1"/>
</dbReference>
<proteinExistence type="inferred from homology"/>
<dbReference type="InterPro" id="IPR025799">
    <property type="entry name" value="Arg_MeTrfase"/>
</dbReference>
<feature type="binding site" evidence="6">
    <location>
        <position position="308"/>
    </location>
    <ligand>
        <name>S-adenosyl-L-methionine</name>
        <dbReference type="ChEBI" id="CHEBI:59789"/>
    </ligand>
</feature>
<dbReference type="EMBL" id="KV921892">
    <property type="protein sequence ID" value="ORE08157.1"/>
    <property type="molecule type" value="Genomic_DNA"/>
</dbReference>
<dbReference type="InterPro" id="IPR035075">
    <property type="entry name" value="PRMT5"/>
</dbReference>
<feature type="active site" description="Proton donor/acceptor" evidence="5">
    <location>
        <position position="417"/>
    </location>
</feature>
<keyword evidence="3 4" id="KW-0949">S-adenosyl-L-methionine</keyword>
<evidence type="ECO:0000256" key="3">
    <source>
        <dbReference type="ARBA" id="ARBA00022691"/>
    </source>
</evidence>
<feature type="binding site" evidence="6">
    <location>
        <position position="374"/>
    </location>
    <ligand>
        <name>S-adenosyl-L-methionine</name>
        <dbReference type="ChEBI" id="CHEBI:59789"/>
    </ligand>
</feature>
<feature type="site" description="Critical for specifying symmetric addition of methyl groups" evidence="7">
    <location>
        <position position="311"/>
    </location>
</feature>
<dbReference type="GO" id="GO:0016274">
    <property type="term" value="F:protein-arginine N-methyltransferase activity"/>
    <property type="evidence" value="ECO:0007669"/>
    <property type="project" value="InterPro"/>
</dbReference>
<dbReference type="GO" id="GO:0005634">
    <property type="term" value="C:nucleus"/>
    <property type="evidence" value="ECO:0007669"/>
    <property type="project" value="TreeGrafter"/>
</dbReference>
<dbReference type="GO" id="GO:0005829">
    <property type="term" value="C:cytosol"/>
    <property type="evidence" value="ECO:0007669"/>
    <property type="project" value="TreeGrafter"/>
</dbReference>
<name>A0A1X0R7W4_RHIZD</name>
<feature type="domain" description="PRMT5 TIM barrel" evidence="9">
    <location>
        <begin position="31"/>
        <end position="273"/>
    </location>
</feature>
<keyword evidence="2 4" id="KW-0808">Transferase</keyword>
<reference evidence="11" key="1">
    <citation type="journal article" date="2016" name="Proc. Natl. Acad. Sci. U.S.A.">
        <title>Lipid metabolic changes in an early divergent fungus govern the establishment of a mutualistic symbiosis with endobacteria.</title>
        <authorList>
            <person name="Lastovetsky O.A."/>
            <person name="Gaspar M.L."/>
            <person name="Mondo S.J."/>
            <person name="LaButti K.M."/>
            <person name="Sandor L."/>
            <person name="Grigoriev I.V."/>
            <person name="Henry S.A."/>
            <person name="Pawlowska T.E."/>
        </authorList>
    </citation>
    <scope>NUCLEOTIDE SEQUENCE [LARGE SCALE GENOMIC DNA]</scope>
    <source>
        <strain evidence="11">ATCC 52814</strain>
    </source>
</reference>
<dbReference type="Gene3D" id="2.70.160.11">
    <property type="entry name" value="Hnrnp arginine n-methyltransferase1"/>
    <property type="match status" value="1"/>
</dbReference>
<dbReference type="PANTHER" id="PTHR10738">
    <property type="entry name" value="PROTEIN ARGININE N-METHYLTRANSFERASE 5"/>
    <property type="match status" value="1"/>
</dbReference>
<evidence type="ECO:0000256" key="7">
    <source>
        <dbReference type="PIRSR" id="PIRSR015894-3"/>
    </source>
</evidence>
<dbReference type="Pfam" id="PF17286">
    <property type="entry name" value="PRMT5_C"/>
    <property type="match status" value="1"/>
</dbReference>
<evidence type="ECO:0000256" key="6">
    <source>
        <dbReference type="PIRSR" id="PIRSR015894-2"/>
    </source>
</evidence>
<feature type="domain" description="PRMT5 oligomerisation" evidence="10">
    <location>
        <begin position="449"/>
        <end position="625"/>
    </location>
</feature>